<gene>
    <name evidence="6" type="ORF">MUN89_08335</name>
</gene>
<dbReference type="EMBL" id="CP095073">
    <property type="protein sequence ID" value="UOQ45915.1"/>
    <property type="molecule type" value="Genomic_DNA"/>
</dbReference>
<name>A0ABY4ENF1_9BACI</name>
<dbReference type="Pfam" id="PF00155">
    <property type="entry name" value="Aminotran_1_2"/>
    <property type="match status" value="1"/>
</dbReference>
<dbReference type="SUPFAM" id="SSF53383">
    <property type="entry name" value="PLP-dependent transferases"/>
    <property type="match status" value="1"/>
</dbReference>
<comment type="cofactor">
    <cofactor evidence="1">
        <name>pyridoxal 5'-phosphate</name>
        <dbReference type="ChEBI" id="CHEBI:597326"/>
    </cofactor>
</comment>
<keyword evidence="2 6" id="KW-0032">Aminotransferase</keyword>
<evidence type="ECO:0000256" key="3">
    <source>
        <dbReference type="ARBA" id="ARBA00022679"/>
    </source>
</evidence>
<dbReference type="PANTHER" id="PTHR42790">
    <property type="entry name" value="AMINOTRANSFERASE"/>
    <property type="match status" value="1"/>
</dbReference>
<evidence type="ECO:0000259" key="5">
    <source>
        <dbReference type="Pfam" id="PF00155"/>
    </source>
</evidence>
<dbReference type="InterPro" id="IPR015424">
    <property type="entry name" value="PyrdxlP-dep_Trfase"/>
</dbReference>
<dbReference type="InterPro" id="IPR050859">
    <property type="entry name" value="Class-I_PLP-dep_aminotransf"/>
</dbReference>
<reference evidence="6 7" key="1">
    <citation type="submission" date="2022-04" db="EMBL/GenBank/DDBJ databases">
        <title>Halobacillus sp. isolated from saltern.</title>
        <authorList>
            <person name="Won M."/>
            <person name="Lee C.-M."/>
            <person name="Woen H.-Y."/>
            <person name="Kwon S.-W."/>
        </authorList>
    </citation>
    <scope>NUCLEOTIDE SEQUENCE [LARGE SCALE GENOMIC DNA]</scope>
    <source>
        <strain evidence="6 7">SSBR10-3</strain>
    </source>
</reference>
<evidence type="ECO:0000256" key="2">
    <source>
        <dbReference type="ARBA" id="ARBA00022576"/>
    </source>
</evidence>
<keyword evidence="7" id="KW-1185">Reference proteome</keyword>
<evidence type="ECO:0000256" key="4">
    <source>
        <dbReference type="ARBA" id="ARBA00022898"/>
    </source>
</evidence>
<dbReference type="InterPro" id="IPR004839">
    <property type="entry name" value="Aminotransferase_I/II_large"/>
</dbReference>
<dbReference type="RefSeq" id="WP_244712838.1">
    <property type="nucleotide sequence ID" value="NZ_CP095073.1"/>
</dbReference>
<keyword evidence="4" id="KW-0663">Pyridoxal phosphate</keyword>
<proteinExistence type="predicted"/>
<evidence type="ECO:0000256" key="1">
    <source>
        <dbReference type="ARBA" id="ARBA00001933"/>
    </source>
</evidence>
<feature type="domain" description="Aminotransferase class I/classII large" evidence="5">
    <location>
        <begin position="9"/>
        <end position="95"/>
    </location>
</feature>
<keyword evidence="3" id="KW-0808">Transferase</keyword>
<dbReference type="InterPro" id="IPR015421">
    <property type="entry name" value="PyrdxlP-dep_Trfase_major"/>
</dbReference>
<dbReference type="PANTHER" id="PTHR42790:SF6">
    <property type="entry name" value="GNTR-FAMILY TRANSCRIPTIONAL REGULATOR"/>
    <property type="match status" value="1"/>
</dbReference>
<dbReference type="Gene3D" id="3.40.640.10">
    <property type="entry name" value="Type I PLP-dependent aspartate aminotransferase-like (Major domain)"/>
    <property type="match status" value="1"/>
</dbReference>
<dbReference type="Proteomes" id="UP000831787">
    <property type="component" value="Chromosome"/>
</dbReference>
<organism evidence="6 7">
    <name type="scientific">Halobacillus salinarum</name>
    <dbReference type="NCBI Taxonomy" id="2932257"/>
    <lineage>
        <taxon>Bacteria</taxon>
        <taxon>Bacillati</taxon>
        <taxon>Bacillota</taxon>
        <taxon>Bacilli</taxon>
        <taxon>Bacillales</taxon>
        <taxon>Bacillaceae</taxon>
        <taxon>Halobacillus</taxon>
    </lineage>
</organism>
<accession>A0ABY4ENF1</accession>
<sequence>MFYTVSRFQHPTGYSYSNHERKKIVELARKYDVYIIEDDYMGDLDTKRKADPMFAYDPSGRVIYTKSFSKVLLPGLRLGMAVLPEALLDDFAKAKFAADVHTPVVTQGALEIYL</sequence>
<evidence type="ECO:0000313" key="6">
    <source>
        <dbReference type="EMBL" id="UOQ45915.1"/>
    </source>
</evidence>
<evidence type="ECO:0000313" key="7">
    <source>
        <dbReference type="Proteomes" id="UP000831787"/>
    </source>
</evidence>
<protein>
    <submittedName>
        <fullName evidence="6">Aminotransferase class I/II-fold pyridoxal phosphate-dependent enzyme</fullName>
    </submittedName>
</protein>
<dbReference type="GO" id="GO:0008483">
    <property type="term" value="F:transaminase activity"/>
    <property type="evidence" value="ECO:0007669"/>
    <property type="project" value="UniProtKB-KW"/>
</dbReference>